<dbReference type="InterPro" id="IPR029016">
    <property type="entry name" value="GAF-like_dom_sf"/>
</dbReference>
<dbReference type="SUPFAM" id="SSF55781">
    <property type="entry name" value="GAF domain-like"/>
    <property type="match status" value="1"/>
</dbReference>
<proteinExistence type="predicted"/>
<evidence type="ECO:0000313" key="4">
    <source>
        <dbReference type="Proteomes" id="UP001595909"/>
    </source>
</evidence>
<reference evidence="4" key="1">
    <citation type="journal article" date="2019" name="Int. J. Syst. Evol. Microbiol.">
        <title>The Global Catalogue of Microorganisms (GCM) 10K type strain sequencing project: providing services to taxonomists for standard genome sequencing and annotation.</title>
        <authorList>
            <consortium name="The Broad Institute Genomics Platform"/>
            <consortium name="The Broad Institute Genome Sequencing Center for Infectious Disease"/>
            <person name="Wu L."/>
            <person name="Ma J."/>
        </authorList>
    </citation>
    <scope>NUCLEOTIDE SEQUENCE [LARGE SCALE GENOMIC DNA]</scope>
    <source>
        <strain evidence="4">CCUG 50347</strain>
    </source>
</reference>
<comment type="caution">
    <text evidence="3">The sequence shown here is derived from an EMBL/GenBank/DDBJ whole genome shotgun (WGS) entry which is preliminary data.</text>
</comment>
<sequence length="289" mass="30128">MSNENDAFEGAAPADEARRRRLAARLDDQTARANGRGRRSRPTRGTTGVRERLQQVCVVTVHVVGVDGAGVTVMGSVEAGLDGHRDQLAATGGLARRLEDLQLTAGEGPCLDAFREGRPVLIPDLAGESGRWLGFGPEAVGAGAAAVFSLPLQVGAIRLGTFDLHRRTAGPLTDEQLADALAMATLATEALLELAEQDGPPDPGGGREVAAGWLPDVHADVHAASGMVSAQTGSDVRSALLHIRAHAFGSGEPIHEVARRIIDRDLTFPLPDDNGPGHGPTAPDEEGEP</sequence>
<dbReference type="Gene3D" id="3.30.450.40">
    <property type="match status" value="1"/>
</dbReference>
<evidence type="ECO:0000256" key="1">
    <source>
        <dbReference type="SAM" id="MobiDB-lite"/>
    </source>
</evidence>
<dbReference type="Proteomes" id="UP001595909">
    <property type="component" value="Unassembled WGS sequence"/>
</dbReference>
<dbReference type="EMBL" id="JBHSIM010000029">
    <property type="protein sequence ID" value="MFC4833582.1"/>
    <property type="molecule type" value="Genomic_DNA"/>
</dbReference>
<keyword evidence="4" id="KW-1185">Reference proteome</keyword>
<organism evidence="3 4">
    <name type="scientific">Actinomycetospora chibensis</name>
    <dbReference type="NCBI Taxonomy" id="663606"/>
    <lineage>
        <taxon>Bacteria</taxon>
        <taxon>Bacillati</taxon>
        <taxon>Actinomycetota</taxon>
        <taxon>Actinomycetes</taxon>
        <taxon>Pseudonocardiales</taxon>
        <taxon>Pseudonocardiaceae</taxon>
        <taxon>Actinomycetospora</taxon>
    </lineage>
</organism>
<evidence type="ECO:0000259" key="2">
    <source>
        <dbReference type="Pfam" id="PF01590"/>
    </source>
</evidence>
<dbReference type="InterPro" id="IPR003018">
    <property type="entry name" value="GAF"/>
</dbReference>
<protein>
    <submittedName>
        <fullName evidence="3">GAF domain-containing protein</fullName>
    </submittedName>
</protein>
<evidence type="ECO:0000313" key="3">
    <source>
        <dbReference type="EMBL" id="MFC4833582.1"/>
    </source>
</evidence>
<accession>A0ABV9RKC1</accession>
<feature type="region of interest" description="Disordered" evidence="1">
    <location>
        <begin position="266"/>
        <end position="289"/>
    </location>
</feature>
<gene>
    <name evidence="3" type="ORF">ACFPEL_14305</name>
</gene>
<feature type="region of interest" description="Disordered" evidence="1">
    <location>
        <begin position="1"/>
        <end position="49"/>
    </location>
</feature>
<feature type="domain" description="GAF" evidence="2">
    <location>
        <begin position="51"/>
        <end position="190"/>
    </location>
</feature>
<dbReference type="RefSeq" id="WP_274191619.1">
    <property type="nucleotide sequence ID" value="NZ_BAABHN010000029.1"/>
</dbReference>
<name>A0ABV9RKC1_9PSEU</name>
<dbReference type="Pfam" id="PF01590">
    <property type="entry name" value="GAF"/>
    <property type="match status" value="1"/>
</dbReference>